<dbReference type="GO" id="GO:0000049">
    <property type="term" value="F:tRNA binding"/>
    <property type="evidence" value="ECO:0007669"/>
    <property type="project" value="UniProtKB-KW"/>
</dbReference>
<dbReference type="AlphaFoldDB" id="A0A1G2L9A4"/>
<evidence type="ECO:0000256" key="3">
    <source>
        <dbReference type="ARBA" id="ARBA00022884"/>
    </source>
</evidence>
<keyword evidence="1" id="KW-0820">tRNA-binding</keyword>
<comment type="caution">
    <text evidence="4">The sequence shown here is derived from an EMBL/GenBank/DDBJ whole genome shotgun (WGS) entry which is preliminary data.</text>
</comment>
<dbReference type="InterPro" id="IPR036416">
    <property type="entry name" value="Pept_tRNA_hydro_sf"/>
</dbReference>
<proteinExistence type="predicted"/>
<evidence type="ECO:0000313" key="4">
    <source>
        <dbReference type="EMBL" id="OHA08223.1"/>
    </source>
</evidence>
<protein>
    <recommendedName>
        <fullName evidence="6">Peptidyl-tRNA hydrolase</fullName>
    </recommendedName>
</protein>
<dbReference type="CDD" id="cd00462">
    <property type="entry name" value="PTH"/>
    <property type="match status" value="1"/>
</dbReference>
<dbReference type="STRING" id="1802280.A3B37_03245"/>
<dbReference type="SUPFAM" id="SSF53178">
    <property type="entry name" value="Peptidyl-tRNA hydrolase-like"/>
    <property type="match status" value="1"/>
</dbReference>
<sequence length="187" mass="20711">MYLFVGLGNAGDQYEITRHNIGRATLLSAIKKFDLPRPTHAPKLQALVAEGKIGTEKIVVILPETFVNKSGNAVGPATRFYKVKPDHIILLHDDVDILLGASKLSFGRNSGGHKGVESVMRALKTKNFWRMRIGVQKKRRVPGEDLVLQKFRGDEDAVAKKMIKKSLEAVEHIAIAGPERAMNEYNA</sequence>
<evidence type="ECO:0000256" key="1">
    <source>
        <dbReference type="ARBA" id="ARBA00022555"/>
    </source>
</evidence>
<name>A0A1G2L9A4_9BACT</name>
<keyword evidence="2" id="KW-0378">Hydrolase</keyword>
<organism evidence="4 5">
    <name type="scientific">Candidatus Sungbacteria bacterium RIFCSPLOWO2_01_FULL_59_16</name>
    <dbReference type="NCBI Taxonomy" id="1802280"/>
    <lineage>
        <taxon>Bacteria</taxon>
        <taxon>Candidatus Sungiibacteriota</taxon>
    </lineage>
</organism>
<dbReference type="PANTHER" id="PTHR17224:SF1">
    <property type="entry name" value="PEPTIDYL-TRNA HYDROLASE"/>
    <property type="match status" value="1"/>
</dbReference>
<accession>A0A1G2L9A4</accession>
<gene>
    <name evidence="4" type="ORF">A3B37_03245</name>
</gene>
<keyword evidence="3" id="KW-0694">RNA-binding</keyword>
<dbReference type="Proteomes" id="UP000176705">
    <property type="component" value="Unassembled WGS sequence"/>
</dbReference>
<evidence type="ECO:0008006" key="6">
    <source>
        <dbReference type="Google" id="ProtNLM"/>
    </source>
</evidence>
<dbReference type="GO" id="GO:0004045">
    <property type="term" value="F:peptidyl-tRNA hydrolase activity"/>
    <property type="evidence" value="ECO:0007669"/>
    <property type="project" value="InterPro"/>
</dbReference>
<dbReference type="PANTHER" id="PTHR17224">
    <property type="entry name" value="PEPTIDYL-TRNA HYDROLASE"/>
    <property type="match status" value="1"/>
</dbReference>
<dbReference type="NCBIfam" id="TIGR00447">
    <property type="entry name" value="pth"/>
    <property type="match status" value="1"/>
</dbReference>
<reference evidence="4 5" key="1">
    <citation type="journal article" date="2016" name="Nat. Commun.">
        <title>Thousands of microbial genomes shed light on interconnected biogeochemical processes in an aquifer system.</title>
        <authorList>
            <person name="Anantharaman K."/>
            <person name="Brown C.T."/>
            <person name="Hug L.A."/>
            <person name="Sharon I."/>
            <person name="Castelle C.J."/>
            <person name="Probst A.J."/>
            <person name="Thomas B.C."/>
            <person name="Singh A."/>
            <person name="Wilkins M.J."/>
            <person name="Karaoz U."/>
            <person name="Brodie E.L."/>
            <person name="Williams K.H."/>
            <person name="Hubbard S.S."/>
            <person name="Banfield J.F."/>
        </authorList>
    </citation>
    <scope>NUCLEOTIDE SEQUENCE [LARGE SCALE GENOMIC DNA]</scope>
</reference>
<evidence type="ECO:0000256" key="2">
    <source>
        <dbReference type="ARBA" id="ARBA00022801"/>
    </source>
</evidence>
<dbReference type="InterPro" id="IPR001328">
    <property type="entry name" value="Pept_tRNA_hydro"/>
</dbReference>
<dbReference type="Gene3D" id="3.40.50.1470">
    <property type="entry name" value="Peptidyl-tRNA hydrolase"/>
    <property type="match status" value="1"/>
</dbReference>
<dbReference type="Pfam" id="PF01195">
    <property type="entry name" value="Pept_tRNA_hydro"/>
    <property type="match status" value="1"/>
</dbReference>
<dbReference type="EMBL" id="MHQS01000021">
    <property type="protein sequence ID" value="OHA08223.1"/>
    <property type="molecule type" value="Genomic_DNA"/>
</dbReference>
<evidence type="ECO:0000313" key="5">
    <source>
        <dbReference type="Proteomes" id="UP000176705"/>
    </source>
</evidence>